<protein>
    <submittedName>
        <fullName evidence="1">Uncharacterized protein</fullName>
    </submittedName>
</protein>
<evidence type="ECO:0000313" key="1">
    <source>
        <dbReference type="EMBL" id="MDQ0317642.1"/>
    </source>
</evidence>
<dbReference type="AlphaFoldDB" id="A0AAE3VSP0"/>
<accession>A0AAE3VSP0</accession>
<proteinExistence type="predicted"/>
<comment type="caution">
    <text evidence="1">The sequence shown here is derived from an EMBL/GenBank/DDBJ whole genome shotgun (WGS) entry which is preliminary data.</text>
</comment>
<gene>
    <name evidence="1" type="ORF">J2S73_004128</name>
</gene>
<name>A0AAE3VSP0_9HYPH</name>
<organism evidence="1 2">
    <name type="scientific">Amorphus orientalis</name>
    <dbReference type="NCBI Taxonomy" id="649198"/>
    <lineage>
        <taxon>Bacteria</taxon>
        <taxon>Pseudomonadati</taxon>
        <taxon>Pseudomonadota</taxon>
        <taxon>Alphaproteobacteria</taxon>
        <taxon>Hyphomicrobiales</taxon>
        <taxon>Amorphaceae</taxon>
        <taxon>Amorphus</taxon>
    </lineage>
</organism>
<dbReference type="RefSeq" id="WP_306887562.1">
    <property type="nucleotide sequence ID" value="NZ_JAUSUL010000006.1"/>
</dbReference>
<reference evidence="1" key="1">
    <citation type="submission" date="2023-07" db="EMBL/GenBank/DDBJ databases">
        <title>Genomic Encyclopedia of Type Strains, Phase IV (KMG-IV): sequencing the most valuable type-strain genomes for metagenomic binning, comparative biology and taxonomic classification.</title>
        <authorList>
            <person name="Goeker M."/>
        </authorList>
    </citation>
    <scope>NUCLEOTIDE SEQUENCE</scope>
    <source>
        <strain evidence="1">DSM 21202</strain>
    </source>
</reference>
<dbReference type="EMBL" id="JAUSUL010000006">
    <property type="protein sequence ID" value="MDQ0317642.1"/>
    <property type="molecule type" value="Genomic_DNA"/>
</dbReference>
<evidence type="ECO:0000313" key="2">
    <source>
        <dbReference type="Proteomes" id="UP001229244"/>
    </source>
</evidence>
<sequence>MSEDLKKIRLNLARSKDYPNGSNRHGYEFVAPLDDTGHIDAAAWKKLRDKCRVRRFWGDEEWDIGHLVHGPGGRWAFHYDLEGDEDDEGGYRFAEHPFVPGEYVSIRDDDGDMHTFTVVTVEDL</sequence>
<keyword evidence="2" id="KW-1185">Reference proteome</keyword>
<dbReference type="Proteomes" id="UP001229244">
    <property type="component" value="Unassembled WGS sequence"/>
</dbReference>